<gene>
    <name evidence="2" type="ORF">DW856_17075</name>
</gene>
<feature type="transmembrane region" description="Helical" evidence="1">
    <location>
        <begin position="104"/>
        <end position="124"/>
    </location>
</feature>
<keyword evidence="1" id="KW-0472">Membrane</keyword>
<reference evidence="2 3" key="1">
    <citation type="submission" date="2018-08" db="EMBL/GenBank/DDBJ databases">
        <title>A genome reference for cultivated species of the human gut microbiota.</title>
        <authorList>
            <person name="Zou Y."/>
            <person name="Xue W."/>
            <person name="Luo G."/>
        </authorList>
    </citation>
    <scope>NUCLEOTIDE SEQUENCE [LARGE SCALE GENOMIC DNA]</scope>
    <source>
        <strain evidence="2 3">AM37-1AC</strain>
    </source>
</reference>
<dbReference type="Proteomes" id="UP000283513">
    <property type="component" value="Unassembled WGS sequence"/>
</dbReference>
<feature type="transmembrane region" description="Helical" evidence="1">
    <location>
        <begin position="75"/>
        <end position="92"/>
    </location>
</feature>
<proteinExistence type="predicted"/>
<evidence type="ECO:0000313" key="3">
    <source>
        <dbReference type="Proteomes" id="UP000283513"/>
    </source>
</evidence>
<accession>A0A413YWU9</accession>
<evidence type="ECO:0000313" key="2">
    <source>
        <dbReference type="EMBL" id="RHC13507.1"/>
    </source>
</evidence>
<keyword evidence="1" id="KW-1133">Transmembrane helix</keyword>
<name>A0A413YWU9_9FIRM</name>
<dbReference type="EMBL" id="QSHO01000020">
    <property type="protein sequence ID" value="RHC13507.1"/>
    <property type="molecule type" value="Genomic_DNA"/>
</dbReference>
<feature type="transmembrane region" description="Helical" evidence="1">
    <location>
        <begin position="36"/>
        <end position="55"/>
    </location>
</feature>
<sequence length="125" mass="14246">MKREDKEMTKNTEKNMIDMVKDKVQKVSAYLYKNKTAIATIMWVVLLITPQIIFADNGDTEWTWLTDIITKWIKRVGGLFMLIGAVEFGLGWKDNRADDKVQGVRILIAGVIVYGVGFSAKTFLK</sequence>
<keyword evidence="1" id="KW-0812">Transmembrane</keyword>
<comment type="caution">
    <text evidence="2">The sequence shown here is derived from an EMBL/GenBank/DDBJ whole genome shotgun (WGS) entry which is preliminary data.</text>
</comment>
<protein>
    <submittedName>
        <fullName evidence="2">Uncharacterized protein</fullName>
    </submittedName>
</protein>
<organism evidence="2 3">
    <name type="scientific">Roseburia intestinalis</name>
    <dbReference type="NCBI Taxonomy" id="166486"/>
    <lineage>
        <taxon>Bacteria</taxon>
        <taxon>Bacillati</taxon>
        <taxon>Bacillota</taxon>
        <taxon>Clostridia</taxon>
        <taxon>Lachnospirales</taxon>
        <taxon>Lachnospiraceae</taxon>
        <taxon>Roseburia</taxon>
    </lineage>
</organism>
<dbReference type="AlphaFoldDB" id="A0A413YWU9"/>
<evidence type="ECO:0000256" key="1">
    <source>
        <dbReference type="SAM" id="Phobius"/>
    </source>
</evidence>